<evidence type="ECO:0008006" key="7">
    <source>
        <dbReference type="Google" id="ProtNLM"/>
    </source>
</evidence>
<protein>
    <recommendedName>
        <fullName evidence="7">G domain-containing protein</fullName>
    </recommendedName>
</protein>
<feature type="repeat" description="WD" evidence="3">
    <location>
        <begin position="727"/>
        <end position="768"/>
    </location>
</feature>
<sequence length="848" mass="93644">MKGPTIAVIGKADSGKTTFIRAVCDAVSGTPGEPTDDEPTSEIVEYRVPLADGLFMTLLDTPGFDGNLADSRNGTTEGILNELEQYIADKKLGPITHTLFFLNTDDMTMSELTVLPRKAFERVFQGSKVACITACWDRMESENEAPFSAEEVVDKEESLYASGRTGRSFLAYLENDRGYDIRRFRSGLPIDGEATSSAYRLPRDIMYELVGGQVVEPLREMLAATTKERDELATKLHALPLQEKLEQAPIVASDVAPLQEVVRTPRTRRQRLLDTIDMFSAQVLEMLTELEREALDVAEERAADRAAFEAASAAIEEAEGRHAKSTERVKVAEEERACLEQEHNALRELEQSLARRLDEFGTKVALGALPSAKERLGSRLEHTQMLLKDMEEWMSTAEGYSQKGRQEVEQAAGEIEKWKLTKQEKEKELNGWLPQETERLLEDQESFRELQATLCTNLDAMREGLKDNWEGKLGDNPVFRERLDDYAIKPEIAAHPGIWAPVVESFYETQVALTLTQKMAKFHSEVVQRLKVREDMVERECKKAVERIFLPNEPPPPLTGHTNQVWGVAFSWDGRKIVSGSADKTVRVWDALTGKLQTILEGHISVVRSVAFSPDGGHIVSGSDDKSGRVWDVLTGRVESVLVGHTSGVWSVDFSADGLQVVSGSGSGDNTVRIWDVSTGQAQRILKGHTGTVYSVVFTGEGSRIVSGSADKTVRVWDTLTGTVHTVLKGDSDVGSVTASEDGLQIVTGSYDGMVRVWDVMTGRVLRVLKGHSSCVRSVALSRDGLWIVSGSYDDTLRVWDASTGVVRSVRREHSADINTVALSRNGRRIASGSDDMTIRVCDSLSSS</sequence>
<evidence type="ECO:0000256" key="3">
    <source>
        <dbReference type="PROSITE-ProRule" id="PRU00221"/>
    </source>
</evidence>
<evidence type="ECO:0000313" key="5">
    <source>
        <dbReference type="EMBL" id="KAF5340751.1"/>
    </source>
</evidence>
<dbReference type="InterPro" id="IPR036322">
    <property type="entry name" value="WD40_repeat_dom_sf"/>
</dbReference>
<dbReference type="Gene3D" id="2.130.10.10">
    <property type="entry name" value="YVTN repeat-like/Quinoprotein amine dehydrogenase"/>
    <property type="match status" value="3"/>
</dbReference>
<dbReference type="OrthoDB" id="3100778at2759"/>
<name>A0A8H5FL36_9AGAR</name>
<comment type="caution">
    <text evidence="5">The sequence shown here is derived from an EMBL/GenBank/DDBJ whole genome shotgun (WGS) entry which is preliminary data.</text>
</comment>
<feature type="repeat" description="WD" evidence="3">
    <location>
        <begin position="686"/>
        <end position="727"/>
    </location>
</feature>
<feature type="repeat" description="WD" evidence="3">
    <location>
        <begin position="811"/>
        <end position="848"/>
    </location>
</feature>
<dbReference type="Pfam" id="PF00400">
    <property type="entry name" value="WD40"/>
    <property type="match status" value="7"/>
</dbReference>
<dbReference type="GO" id="GO:1990234">
    <property type="term" value="C:transferase complex"/>
    <property type="evidence" value="ECO:0007669"/>
    <property type="project" value="UniProtKB-ARBA"/>
</dbReference>
<dbReference type="SMART" id="SM00320">
    <property type="entry name" value="WD40"/>
    <property type="match status" value="7"/>
</dbReference>
<reference evidence="5 6" key="1">
    <citation type="journal article" date="2020" name="ISME J.">
        <title>Uncovering the hidden diversity of litter-decomposition mechanisms in mushroom-forming fungi.</title>
        <authorList>
            <person name="Floudas D."/>
            <person name="Bentzer J."/>
            <person name="Ahren D."/>
            <person name="Johansson T."/>
            <person name="Persson P."/>
            <person name="Tunlid A."/>
        </authorList>
    </citation>
    <scope>NUCLEOTIDE SEQUENCE [LARGE SCALE GENOMIC DNA]</scope>
    <source>
        <strain evidence="5 6">CBS 175.51</strain>
    </source>
</reference>
<dbReference type="PROSITE" id="PS50082">
    <property type="entry name" value="WD_REPEATS_2"/>
    <property type="match status" value="7"/>
</dbReference>
<keyword evidence="2" id="KW-0677">Repeat</keyword>
<dbReference type="InterPro" id="IPR001680">
    <property type="entry name" value="WD40_rpt"/>
</dbReference>
<dbReference type="Gene3D" id="3.40.50.300">
    <property type="entry name" value="P-loop containing nucleotide triphosphate hydrolases"/>
    <property type="match status" value="1"/>
</dbReference>
<organism evidence="5 6">
    <name type="scientific">Ephemerocybe angulata</name>
    <dbReference type="NCBI Taxonomy" id="980116"/>
    <lineage>
        <taxon>Eukaryota</taxon>
        <taxon>Fungi</taxon>
        <taxon>Dikarya</taxon>
        <taxon>Basidiomycota</taxon>
        <taxon>Agaricomycotina</taxon>
        <taxon>Agaricomycetes</taxon>
        <taxon>Agaricomycetidae</taxon>
        <taxon>Agaricales</taxon>
        <taxon>Agaricineae</taxon>
        <taxon>Psathyrellaceae</taxon>
        <taxon>Ephemerocybe</taxon>
    </lineage>
</organism>
<dbReference type="PROSITE" id="PS00678">
    <property type="entry name" value="WD_REPEATS_1"/>
    <property type="match status" value="3"/>
</dbReference>
<dbReference type="InterPro" id="IPR015943">
    <property type="entry name" value="WD40/YVTN_repeat-like_dom_sf"/>
</dbReference>
<feature type="repeat" description="WD" evidence="3">
    <location>
        <begin position="642"/>
        <end position="685"/>
    </location>
</feature>
<dbReference type="PROSITE" id="PS50294">
    <property type="entry name" value="WD_REPEATS_REGION"/>
    <property type="match status" value="7"/>
</dbReference>
<dbReference type="InterPro" id="IPR027417">
    <property type="entry name" value="P-loop_NTPase"/>
</dbReference>
<proteinExistence type="predicted"/>
<feature type="repeat" description="WD" evidence="3">
    <location>
        <begin position="600"/>
        <end position="641"/>
    </location>
</feature>
<dbReference type="AlphaFoldDB" id="A0A8H5FL36"/>
<evidence type="ECO:0000256" key="2">
    <source>
        <dbReference type="ARBA" id="ARBA00022737"/>
    </source>
</evidence>
<dbReference type="InterPro" id="IPR020472">
    <property type="entry name" value="WD40_PAC1"/>
</dbReference>
<feature type="repeat" description="WD" evidence="3">
    <location>
        <begin position="769"/>
        <end position="810"/>
    </location>
</feature>
<keyword evidence="1 3" id="KW-0853">WD repeat</keyword>
<keyword evidence="4" id="KW-0175">Coiled coil</keyword>
<accession>A0A8H5FL36</accession>
<dbReference type="PANTHER" id="PTHR22847:SF637">
    <property type="entry name" value="WD REPEAT DOMAIN 5B"/>
    <property type="match status" value="1"/>
</dbReference>
<dbReference type="SUPFAM" id="SSF52540">
    <property type="entry name" value="P-loop containing nucleoside triphosphate hydrolases"/>
    <property type="match status" value="1"/>
</dbReference>
<dbReference type="InterPro" id="IPR019775">
    <property type="entry name" value="WD40_repeat_CS"/>
</dbReference>
<feature type="repeat" description="WD" evidence="3">
    <location>
        <begin position="558"/>
        <end position="599"/>
    </location>
</feature>
<dbReference type="SUPFAM" id="SSF50978">
    <property type="entry name" value="WD40 repeat-like"/>
    <property type="match status" value="1"/>
</dbReference>
<evidence type="ECO:0000256" key="1">
    <source>
        <dbReference type="ARBA" id="ARBA00022574"/>
    </source>
</evidence>
<dbReference type="PANTHER" id="PTHR22847">
    <property type="entry name" value="WD40 REPEAT PROTEIN"/>
    <property type="match status" value="1"/>
</dbReference>
<dbReference type="EMBL" id="JAACJK010000003">
    <property type="protein sequence ID" value="KAF5340751.1"/>
    <property type="molecule type" value="Genomic_DNA"/>
</dbReference>
<dbReference type="CDD" id="cd00200">
    <property type="entry name" value="WD40"/>
    <property type="match status" value="1"/>
</dbReference>
<keyword evidence="6" id="KW-1185">Reference proteome</keyword>
<evidence type="ECO:0000256" key="4">
    <source>
        <dbReference type="SAM" id="Coils"/>
    </source>
</evidence>
<evidence type="ECO:0000313" key="6">
    <source>
        <dbReference type="Proteomes" id="UP000541558"/>
    </source>
</evidence>
<feature type="coiled-coil region" evidence="4">
    <location>
        <begin position="315"/>
        <end position="359"/>
    </location>
</feature>
<dbReference type="Proteomes" id="UP000541558">
    <property type="component" value="Unassembled WGS sequence"/>
</dbReference>
<dbReference type="PRINTS" id="PR00320">
    <property type="entry name" value="GPROTEINBRPT"/>
</dbReference>
<dbReference type="CDD" id="cd00882">
    <property type="entry name" value="Ras_like_GTPase"/>
    <property type="match status" value="1"/>
</dbReference>
<gene>
    <name evidence="5" type="ORF">D9611_007390</name>
</gene>